<evidence type="ECO:0000256" key="11">
    <source>
        <dbReference type="ARBA" id="ARBA00066744"/>
    </source>
</evidence>
<dbReference type="InterPro" id="IPR013842">
    <property type="entry name" value="LepA_CTD"/>
</dbReference>
<proteinExistence type="inferred from homology"/>
<comment type="catalytic activity">
    <reaction evidence="8 12">
        <text>GTP + H2O = GDP + phosphate + H(+)</text>
        <dbReference type="Rhea" id="RHEA:19669"/>
        <dbReference type="ChEBI" id="CHEBI:15377"/>
        <dbReference type="ChEBI" id="CHEBI:15378"/>
        <dbReference type="ChEBI" id="CHEBI:37565"/>
        <dbReference type="ChEBI" id="CHEBI:43474"/>
        <dbReference type="ChEBI" id="CHEBI:58189"/>
        <dbReference type="EC" id="3.6.5.n1"/>
    </reaction>
</comment>
<keyword evidence="2 12" id="KW-1003">Cell membrane</keyword>
<dbReference type="PRINTS" id="PR00315">
    <property type="entry name" value="ELONGATNFCT"/>
</dbReference>
<dbReference type="SUPFAM" id="SSF52540">
    <property type="entry name" value="P-loop containing nucleoside triphosphate hydrolases"/>
    <property type="match status" value="1"/>
</dbReference>
<dbReference type="NCBIfam" id="TIGR00231">
    <property type="entry name" value="small_GTP"/>
    <property type="match status" value="1"/>
</dbReference>
<dbReference type="GO" id="GO:0005525">
    <property type="term" value="F:GTP binding"/>
    <property type="evidence" value="ECO:0007669"/>
    <property type="project" value="UniProtKB-UniRule"/>
</dbReference>
<dbReference type="CDD" id="cd01890">
    <property type="entry name" value="LepA"/>
    <property type="match status" value="1"/>
</dbReference>
<evidence type="ECO:0000256" key="6">
    <source>
        <dbReference type="ARBA" id="ARBA00023134"/>
    </source>
</evidence>
<comment type="similarity">
    <text evidence="10">Belongs to the GTP-binding elongation factor family. LepA subfamily.</text>
</comment>
<dbReference type="InterPro" id="IPR035654">
    <property type="entry name" value="LepA_IV"/>
</dbReference>
<dbReference type="Gene3D" id="3.30.70.2570">
    <property type="entry name" value="Elongation factor 4, C-terminal domain"/>
    <property type="match status" value="1"/>
</dbReference>
<keyword evidence="15" id="KW-0251">Elongation factor</keyword>
<evidence type="ECO:0000256" key="12">
    <source>
        <dbReference type="HAMAP-Rule" id="MF_00071"/>
    </source>
</evidence>
<dbReference type="PROSITE" id="PS51722">
    <property type="entry name" value="G_TR_2"/>
    <property type="match status" value="1"/>
</dbReference>
<feature type="binding site" evidence="12">
    <location>
        <begin position="255"/>
        <end position="258"/>
    </location>
    <ligand>
        <name>GTP</name>
        <dbReference type="ChEBI" id="CHEBI:37565"/>
    </ligand>
</feature>
<feature type="domain" description="Tr-type G" evidence="14">
    <location>
        <begin position="126"/>
        <end position="308"/>
    </location>
</feature>
<reference evidence="15" key="1">
    <citation type="journal article" date="2020" name="mSystems">
        <title>Genome- and Community-Level Interaction Insights into Carbon Utilization and Element Cycling Functions of Hydrothermarchaeota in Hydrothermal Sediment.</title>
        <authorList>
            <person name="Zhou Z."/>
            <person name="Liu Y."/>
            <person name="Xu W."/>
            <person name="Pan J."/>
            <person name="Luo Z.H."/>
            <person name="Li M."/>
        </authorList>
    </citation>
    <scope>NUCLEOTIDE SEQUENCE [LARGE SCALE GENOMIC DNA]</scope>
    <source>
        <strain evidence="15">SpSt-381</strain>
    </source>
</reference>
<keyword evidence="7 12" id="KW-0472">Membrane</keyword>
<dbReference type="CDD" id="cd03709">
    <property type="entry name" value="lepA_C"/>
    <property type="match status" value="1"/>
</dbReference>
<dbReference type="GO" id="GO:0003924">
    <property type="term" value="F:GTPase activity"/>
    <property type="evidence" value="ECO:0007669"/>
    <property type="project" value="UniProtKB-UniRule"/>
</dbReference>
<dbReference type="FunFam" id="3.30.70.870:FF:000004">
    <property type="entry name" value="Translation factor GUF1, mitochondrial"/>
    <property type="match status" value="1"/>
</dbReference>
<name>A0A832I0P3_UNCEI</name>
<dbReference type="EMBL" id="DSQF01000012">
    <property type="protein sequence ID" value="HGZ42974.1"/>
    <property type="molecule type" value="Genomic_DNA"/>
</dbReference>
<dbReference type="InterPro" id="IPR000640">
    <property type="entry name" value="EFG_V-like"/>
</dbReference>
<sequence>MGPGAQWSVAQGGRRGGRRGGAAPCGARRPRRARPARRGGARSARGRGRRAGVFRRVRVQCAARPDGVAPVAARGRRGLRAAGRLRGCALPELPAGVRERPGAARRAPARRAPLPAVAVLSDPRLSHIRNFCIVAHIDHGKSTLADRLLEITRTLTPQQMKDQVLDDMDLEREKGITIKSHAIAMTYRARDGVTYELNLIDTPGHVDFTYEVSRSLAACEGAILVVDASQGIEAQTLSNYFLARDQHLVIVGALNKIDLPAARPDDVALEVEHVTGVPAERVCRISAKSGQGVEDLLEQVIADVPPPGGDLDAPFRALIFDSKFDQYRGVVCLVRVVDGRLRAGDHIRFVSTGKAYEVTEVGQLRLKLDPVEELHAGQVGYVVAGVKSVGDARVGDTMASESAGEVQPLPGFRETKSMVFSGLYPIDAEQYEPLKEALAKLKLNDAALVYEPETSVALGFGFRCGFLGLLHLEIVQERLRREFQIDLIATTPSVEYHVLLTDGALVTIDNPSQMPPPQNIESIEEPFVLAHVLTPSEYLGNIMKLCQDRRGIFVSMEHLEERRIRVAYRLPLAEIVLDFYDRLKSVSRGYASLDYEFDGFREGDVVKLDILLNGDPVDALSAIVHRDKAYAYGSALCEKLKELIPRQMFAVAIQAAIGGKIIARETLGAMRKNVLAKCYGGDISRKRKLLEKQKEGKKRMKQIGTVEVPQEAFLAVLKVER</sequence>
<comment type="function">
    <text evidence="9 12">Required for accurate and efficient protein synthesis under certain stress conditions. May act as a fidelity factor of the translation reaction, by catalyzing a one-codon backward translocation of tRNAs on improperly translocated ribosomes. Back-translocation proceeds from a post-translocation (POST) complex to a pre-translocation (PRE) complex, thus giving elongation factor G a second chance to translocate the tRNAs correctly. Binds to ribosomes in a GTP-dependent manner.</text>
</comment>
<dbReference type="GO" id="GO:0005886">
    <property type="term" value="C:plasma membrane"/>
    <property type="evidence" value="ECO:0007669"/>
    <property type="project" value="UniProtKB-SubCell"/>
</dbReference>
<dbReference type="FunFam" id="3.40.50.300:FF:000078">
    <property type="entry name" value="Elongation factor 4"/>
    <property type="match status" value="1"/>
</dbReference>
<keyword evidence="6 12" id="KW-0342">GTP-binding</keyword>
<protein>
    <recommendedName>
        <fullName evidence="11 12">Elongation factor 4</fullName>
        <shortName evidence="12">EF-4</shortName>
        <ecNumber evidence="11 12">3.6.5.n1</ecNumber>
    </recommendedName>
    <alternativeName>
        <fullName evidence="12">Ribosomal back-translocase LepA</fullName>
    </alternativeName>
</protein>
<dbReference type="SUPFAM" id="SSF54980">
    <property type="entry name" value="EF-G C-terminal domain-like"/>
    <property type="match status" value="2"/>
</dbReference>
<dbReference type="FunFam" id="2.40.30.10:FF:000015">
    <property type="entry name" value="Translation factor GUF1, mitochondrial"/>
    <property type="match status" value="1"/>
</dbReference>
<evidence type="ECO:0000256" key="9">
    <source>
        <dbReference type="ARBA" id="ARBA00057626"/>
    </source>
</evidence>
<dbReference type="InterPro" id="IPR027417">
    <property type="entry name" value="P-loop_NTPase"/>
</dbReference>
<dbReference type="GO" id="GO:0043022">
    <property type="term" value="F:ribosome binding"/>
    <property type="evidence" value="ECO:0007669"/>
    <property type="project" value="UniProtKB-UniRule"/>
</dbReference>
<dbReference type="Gene3D" id="3.30.70.240">
    <property type="match status" value="1"/>
</dbReference>
<accession>A0A832I0P3</accession>
<organism evidence="15">
    <name type="scientific">Eiseniibacteriota bacterium</name>
    <dbReference type="NCBI Taxonomy" id="2212470"/>
    <lineage>
        <taxon>Bacteria</taxon>
        <taxon>Candidatus Eiseniibacteriota</taxon>
    </lineage>
</organism>
<dbReference type="PANTHER" id="PTHR43512">
    <property type="entry name" value="TRANSLATION FACTOR GUF1-RELATED"/>
    <property type="match status" value="1"/>
</dbReference>
<dbReference type="InterPro" id="IPR005225">
    <property type="entry name" value="Small_GTP-bd"/>
</dbReference>
<keyword evidence="3 12" id="KW-0547">Nucleotide-binding</keyword>
<dbReference type="Gene3D" id="3.40.50.300">
    <property type="entry name" value="P-loop containing nucleotide triphosphate hydrolases"/>
    <property type="match status" value="1"/>
</dbReference>
<evidence type="ECO:0000256" key="4">
    <source>
        <dbReference type="ARBA" id="ARBA00022801"/>
    </source>
</evidence>
<dbReference type="SMART" id="SM00838">
    <property type="entry name" value="EFG_C"/>
    <property type="match status" value="1"/>
</dbReference>
<dbReference type="CDD" id="cd16260">
    <property type="entry name" value="EF4_III"/>
    <property type="match status" value="1"/>
</dbReference>
<dbReference type="CDD" id="cd03699">
    <property type="entry name" value="EF4_II"/>
    <property type="match status" value="1"/>
</dbReference>
<dbReference type="Pfam" id="PF00679">
    <property type="entry name" value="EFG_C"/>
    <property type="match status" value="1"/>
</dbReference>
<evidence type="ECO:0000256" key="7">
    <source>
        <dbReference type="ARBA" id="ARBA00023136"/>
    </source>
</evidence>
<comment type="subcellular location">
    <subcellularLocation>
        <location evidence="12">Cell membrane</location>
        <topology evidence="12">Peripheral membrane protein</topology>
        <orientation evidence="12">Cytoplasmic side</orientation>
    </subcellularLocation>
</comment>
<feature type="region of interest" description="Disordered" evidence="13">
    <location>
        <begin position="1"/>
        <end position="49"/>
    </location>
</feature>
<evidence type="ECO:0000256" key="5">
    <source>
        <dbReference type="ARBA" id="ARBA00022917"/>
    </source>
</evidence>
<dbReference type="PANTHER" id="PTHR43512:SF4">
    <property type="entry name" value="TRANSLATION FACTOR GUF1 HOMOLOG, CHLOROPLASTIC"/>
    <property type="match status" value="1"/>
</dbReference>
<dbReference type="InterPro" id="IPR038363">
    <property type="entry name" value="LepA_C_sf"/>
</dbReference>
<evidence type="ECO:0000313" key="15">
    <source>
        <dbReference type="EMBL" id="HGZ42974.1"/>
    </source>
</evidence>
<dbReference type="InterPro" id="IPR004161">
    <property type="entry name" value="EFTu-like_2"/>
</dbReference>
<evidence type="ECO:0000256" key="1">
    <source>
        <dbReference type="ARBA" id="ARBA00005454"/>
    </source>
</evidence>
<evidence type="ECO:0000256" key="3">
    <source>
        <dbReference type="ARBA" id="ARBA00022741"/>
    </source>
</evidence>
<dbReference type="HAMAP" id="MF_00071">
    <property type="entry name" value="LepA"/>
    <property type="match status" value="1"/>
</dbReference>
<evidence type="ECO:0000259" key="14">
    <source>
        <dbReference type="PROSITE" id="PS51722"/>
    </source>
</evidence>
<evidence type="ECO:0000256" key="8">
    <source>
        <dbReference type="ARBA" id="ARBA00050293"/>
    </source>
</evidence>
<dbReference type="Gene3D" id="2.40.30.10">
    <property type="entry name" value="Translation factors"/>
    <property type="match status" value="1"/>
</dbReference>
<comment type="caution">
    <text evidence="15">The sequence shown here is derived from an EMBL/GenBank/DDBJ whole genome shotgun (WGS) entry which is preliminary data.</text>
</comment>
<dbReference type="InterPro" id="IPR000795">
    <property type="entry name" value="T_Tr_GTP-bd_dom"/>
</dbReference>
<dbReference type="NCBIfam" id="TIGR01393">
    <property type="entry name" value="lepA"/>
    <property type="match status" value="1"/>
</dbReference>
<dbReference type="GO" id="GO:0045727">
    <property type="term" value="P:positive regulation of translation"/>
    <property type="evidence" value="ECO:0007669"/>
    <property type="project" value="UniProtKB-UniRule"/>
</dbReference>
<dbReference type="FunFam" id="3.30.70.240:FF:000007">
    <property type="entry name" value="Translation factor GUF1, mitochondrial"/>
    <property type="match status" value="1"/>
</dbReference>
<dbReference type="Pfam" id="PF00009">
    <property type="entry name" value="GTP_EFTU"/>
    <property type="match status" value="1"/>
</dbReference>
<evidence type="ECO:0000256" key="2">
    <source>
        <dbReference type="ARBA" id="ARBA00022475"/>
    </source>
</evidence>
<dbReference type="InterPro" id="IPR006297">
    <property type="entry name" value="EF-4"/>
</dbReference>
<dbReference type="AlphaFoldDB" id="A0A832I0P3"/>
<feature type="compositionally biased region" description="Basic residues" evidence="13">
    <location>
        <begin position="28"/>
        <end position="49"/>
    </location>
</feature>
<keyword evidence="4 12" id="KW-0378">Hydrolase</keyword>
<keyword evidence="5 12" id="KW-0648">Protein biosynthesis</keyword>
<evidence type="ECO:0000256" key="13">
    <source>
        <dbReference type="SAM" id="MobiDB-lite"/>
    </source>
</evidence>
<evidence type="ECO:0000256" key="10">
    <source>
        <dbReference type="ARBA" id="ARBA00061052"/>
    </source>
</evidence>
<feature type="binding site" evidence="12">
    <location>
        <begin position="138"/>
        <end position="143"/>
    </location>
    <ligand>
        <name>GTP</name>
        <dbReference type="ChEBI" id="CHEBI:37565"/>
    </ligand>
</feature>
<comment type="similarity">
    <text evidence="1 12">Belongs to the TRAFAC class translation factor GTPase superfamily. Classic translation factor GTPase family. LepA subfamily.</text>
</comment>
<dbReference type="Gene3D" id="3.30.70.870">
    <property type="entry name" value="Elongation Factor G (Translational Gtpase), domain 3"/>
    <property type="match status" value="1"/>
</dbReference>
<dbReference type="Pfam" id="PF06421">
    <property type="entry name" value="LepA_C"/>
    <property type="match status" value="1"/>
</dbReference>
<dbReference type="InterPro" id="IPR035647">
    <property type="entry name" value="EFG_III/V"/>
</dbReference>
<gene>
    <name evidence="12" type="primary">lepA</name>
    <name evidence="15" type="ORF">ENR23_06030</name>
</gene>
<dbReference type="EC" id="3.6.5.n1" evidence="11 12"/>
<dbReference type="Pfam" id="PF03144">
    <property type="entry name" value="GTP_EFTU_D2"/>
    <property type="match status" value="1"/>
</dbReference>
<dbReference type="GO" id="GO:0003746">
    <property type="term" value="F:translation elongation factor activity"/>
    <property type="evidence" value="ECO:0007669"/>
    <property type="project" value="UniProtKB-UniRule"/>
</dbReference>
<dbReference type="FunFam" id="3.30.70.2570:FF:000001">
    <property type="entry name" value="Translation factor GUF1, mitochondrial"/>
    <property type="match status" value="1"/>
</dbReference>